<comment type="caution">
    <text evidence="1">The sequence shown here is derived from an EMBL/GenBank/DDBJ whole genome shotgun (WGS) entry which is preliminary data.</text>
</comment>
<dbReference type="EMBL" id="JAAGWK010000031">
    <property type="protein sequence ID" value="NEL56223.1"/>
    <property type="molecule type" value="Genomic_DNA"/>
</dbReference>
<dbReference type="RefSeq" id="WP_152727489.1">
    <property type="nucleotide sequence ID" value="NZ_JAABOZ010000001.1"/>
</dbReference>
<name>A0A7K3WL25_9ACTN</name>
<evidence type="ECO:0000313" key="1">
    <source>
        <dbReference type="EMBL" id="NEL56223.1"/>
    </source>
</evidence>
<protein>
    <submittedName>
        <fullName evidence="1">LuxR family transcriptional regulator</fullName>
    </submittedName>
</protein>
<proteinExistence type="predicted"/>
<keyword evidence="2" id="KW-1185">Reference proteome</keyword>
<sequence length="224" mass="23978">MSGRSEHAGHRAERTVLVVDLDGEFLPPLATLEELLCALATWESDDEEDPPLERQPLQLPAPLAGQVALGAVQRLIEALTPTQSLGPEHGRLLAPDGSHARAPLSVLVLPLADIRTLSLTAQALGNPGLDRDVAGVVDGYAHTLSTDPRHPVHRTELVSQIARVAGLLDLADTEQTQLLVARLSGNPPGRDLALTRAEEAAYDHTADRMNAMWGLGSPATRIFY</sequence>
<evidence type="ECO:0000313" key="2">
    <source>
        <dbReference type="Proteomes" id="UP000470470"/>
    </source>
</evidence>
<dbReference type="AlphaFoldDB" id="A0A7K3WL25"/>
<reference evidence="1 2" key="1">
    <citation type="submission" date="2020-02" db="EMBL/GenBank/DDBJ databases">
        <title>The whole genome sequence of CPCC 205119.</title>
        <authorList>
            <person name="Jiang Z."/>
        </authorList>
    </citation>
    <scope>NUCLEOTIDE SEQUENCE [LARGE SCALE GENOMIC DNA]</scope>
    <source>
        <strain evidence="1 2">CPCC 205119</strain>
    </source>
</reference>
<gene>
    <name evidence="1" type="ORF">G1H19_19805</name>
</gene>
<organism evidence="1 2">
    <name type="scientific">Goekera deserti</name>
    <dbReference type="NCBI Taxonomy" id="2497753"/>
    <lineage>
        <taxon>Bacteria</taxon>
        <taxon>Bacillati</taxon>
        <taxon>Actinomycetota</taxon>
        <taxon>Actinomycetes</taxon>
        <taxon>Geodermatophilales</taxon>
        <taxon>Geodermatophilaceae</taxon>
        <taxon>Goekera</taxon>
    </lineage>
</organism>
<accession>A0A7K3WL25</accession>
<dbReference type="Proteomes" id="UP000470470">
    <property type="component" value="Unassembled WGS sequence"/>
</dbReference>